<feature type="transmembrane region" description="Helical" evidence="1">
    <location>
        <begin position="6"/>
        <end position="27"/>
    </location>
</feature>
<organism evidence="2 3">
    <name type="scientific">Prochlorococcus marinus str. PAC1</name>
    <dbReference type="NCBI Taxonomy" id="59924"/>
    <lineage>
        <taxon>Bacteria</taxon>
        <taxon>Bacillati</taxon>
        <taxon>Cyanobacteriota</taxon>
        <taxon>Cyanophyceae</taxon>
        <taxon>Synechococcales</taxon>
        <taxon>Prochlorococcaceae</taxon>
        <taxon>Prochlorococcus</taxon>
    </lineage>
</organism>
<reference evidence="3" key="1">
    <citation type="journal article" date="2014" name="Sci. Data">
        <title>Genomes of diverse isolates of the marine cyanobacterium Prochlorococcus.</title>
        <authorList>
            <person name="Biller S."/>
            <person name="Berube P."/>
            <person name="Thompson J."/>
            <person name="Kelly L."/>
            <person name="Roggensack S."/>
            <person name="Awad L."/>
            <person name="Roache-Johnson K."/>
            <person name="Ding H."/>
            <person name="Giovannoni S.J."/>
            <person name="Moore L.R."/>
            <person name="Chisholm S.W."/>
        </authorList>
    </citation>
    <scope>NUCLEOTIDE SEQUENCE [LARGE SCALE GENOMIC DNA]</scope>
    <source>
        <strain evidence="3">PAC1</strain>
    </source>
</reference>
<evidence type="ECO:0000313" key="2">
    <source>
        <dbReference type="EMBL" id="KGG19525.1"/>
    </source>
</evidence>
<keyword evidence="1" id="KW-0812">Transmembrane</keyword>
<protein>
    <submittedName>
        <fullName evidence="2">Uncharacterized protein</fullName>
    </submittedName>
</protein>
<accession>A0A0A2C3R3</accession>
<dbReference type="AlphaFoldDB" id="A0A0A2C3R3"/>
<evidence type="ECO:0000256" key="1">
    <source>
        <dbReference type="SAM" id="Phobius"/>
    </source>
</evidence>
<name>A0A0A2C3R3_PROMR</name>
<proteinExistence type="predicted"/>
<evidence type="ECO:0000313" key="3">
    <source>
        <dbReference type="Proteomes" id="UP000030392"/>
    </source>
</evidence>
<keyword evidence="1" id="KW-0472">Membrane</keyword>
<dbReference type="EMBL" id="JNAX01000015">
    <property type="protein sequence ID" value="KGG19525.1"/>
    <property type="molecule type" value="Genomic_DNA"/>
</dbReference>
<comment type="caution">
    <text evidence="2">The sequence shown here is derived from an EMBL/GenBank/DDBJ whole genome shotgun (WGS) entry which is preliminary data.</text>
</comment>
<sequence length="44" mass="4908">MEGTHNYAMNLIVPLMGVAPLLMLFILKGEKKSKASKSWTRSTN</sequence>
<dbReference type="Proteomes" id="UP000030392">
    <property type="component" value="Unassembled WGS sequence"/>
</dbReference>
<keyword evidence="1" id="KW-1133">Transmembrane helix</keyword>
<gene>
    <name evidence="2" type="ORF">EV03_1910</name>
</gene>